<dbReference type="Proteomes" id="UP000298179">
    <property type="component" value="Unassembled WGS sequence"/>
</dbReference>
<dbReference type="InterPro" id="IPR007712">
    <property type="entry name" value="RelE/ParE_toxin"/>
</dbReference>
<accession>A0A4Y8RAY5</accession>
<evidence type="ECO:0000313" key="4">
    <source>
        <dbReference type="Proteomes" id="UP000298179"/>
    </source>
</evidence>
<dbReference type="OrthoDB" id="595470at2"/>
<protein>
    <submittedName>
        <fullName evidence="3">Type II toxin-antitoxin system RelE/ParE family toxin</fullName>
    </submittedName>
</protein>
<dbReference type="PANTHER" id="PTHR33755">
    <property type="entry name" value="TOXIN PARE1-RELATED"/>
    <property type="match status" value="1"/>
</dbReference>
<comment type="similarity">
    <text evidence="1">Belongs to the RelE toxin family.</text>
</comment>
<organism evidence="3 4">
    <name type="scientific">Jiella endophytica</name>
    <dbReference type="NCBI Taxonomy" id="2558362"/>
    <lineage>
        <taxon>Bacteria</taxon>
        <taxon>Pseudomonadati</taxon>
        <taxon>Pseudomonadota</taxon>
        <taxon>Alphaproteobacteria</taxon>
        <taxon>Hyphomicrobiales</taxon>
        <taxon>Aurantimonadaceae</taxon>
        <taxon>Jiella</taxon>
    </lineage>
</organism>
<evidence type="ECO:0000256" key="2">
    <source>
        <dbReference type="ARBA" id="ARBA00022649"/>
    </source>
</evidence>
<gene>
    <name evidence="3" type="ORF">E3C22_21895</name>
</gene>
<evidence type="ECO:0000313" key="3">
    <source>
        <dbReference type="EMBL" id="TFF18212.1"/>
    </source>
</evidence>
<name>A0A4Y8RAY5_9HYPH</name>
<dbReference type="EMBL" id="SOZD01000010">
    <property type="protein sequence ID" value="TFF18212.1"/>
    <property type="molecule type" value="Genomic_DNA"/>
</dbReference>
<sequence>MPVLWTRPALADLDQIQDFIAQTNPVAAFRLTARIIERTTTLLGKNPSIGRPGRVTSTRELVISASPYIVVYRQREAAEILAVIHGAREWPEGFPS</sequence>
<evidence type="ECO:0000256" key="1">
    <source>
        <dbReference type="ARBA" id="ARBA00006226"/>
    </source>
</evidence>
<dbReference type="PANTHER" id="PTHR33755:SF6">
    <property type="entry name" value="PLASMID STABILIZATION SYSTEM PROTEIN"/>
    <property type="match status" value="1"/>
</dbReference>
<proteinExistence type="inferred from homology"/>
<keyword evidence="4" id="KW-1185">Reference proteome</keyword>
<dbReference type="RefSeq" id="WP_134764023.1">
    <property type="nucleotide sequence ID" value="NZ_SOZD01000010.1"/>
</dbReference>
<dbReference type="Pfam" id="PF05016">
    <property type="entry name" value="ParE_toxin"/>
    <property type="match status" value="1"/>
</dbReference>
<keyword evidence="2" id="KW-1277">Toxin-antitoxin system</keyword>
<dbReference type="Gene3D" id="3.30.2310.20">
    <property type="entry name" value="RelE-like"/>
    <property type="match status" value="1"/>
</dbReference>
<dbReference type="InterPro" id="IPR051803">
    <property type="entry name" value="TA_system_RelE-like_toxin"/>
</dbReference>
<reference evidence="3 4" key="1">
    <citation type="submission" date="2019-03" db="EMBL/GenBank/DDBJ databases">
        <title>Jiella endophytica sp. nov., a novel endophytic bacterium isolated from root of Ficus microcarpa Linn. f.</title>
        <authorList>
            <person name="Tuo L."/>
        </authorList>
    </citation>
    <scope>NUCLEOTIDE SEQUENCE [LARGE SCALE GENOMIC DNA]</scope>
    <source>
        <strain evidence="3 4">CBS5Q-3</strain>
    </source>
</reference>
<dbReference type="AlphaFoldDB" id="A0A4Y8RAY5"/>
<dbReference type="NCBIfam" id="TIGR02385">
    <property type="entry name" value="RelE_StbE"/>
    <property type="match status" value="1"/>
</dbReference>
<dbReference type="InterPro" id="IPR035093">
    <property type="entry name" value="RelE/ParE_toxin_dom_sf"/>
</dbReference>
<comment type="caution">
    <text evidence="3">The sequence shown here is derived from an EMBL/GenBank/DDBJ whole genome shotgun (WGS) entry which is preliminary data.</text>
</comment>